<keyword evidence="5 11" id="KW-1133">Transmembrane helix</keyword>
<keyword evidence="2" id="KW-1003">Cell membrane</keyword>
<evidence type="ECO:0000256" key="8">
    <source>
        <dbReference type="ARBA" id="ARBA00023170"/>
    </source>
</evidence>
<gene>
    <name evidence="14 15 16" type="primary">LOC108263096</name>
</gene>
<evidence type="ECO:0000313" key="15">
    <source>
        <dbReference type="RefSeq" id="XP_053535353.1"/>
    </source>
</evidence>
<organism evidence="13 14">
    <name type="scientific">Ictalurus punctatus</name>
    <name type="common">Channel catfish</name>
    <name type="synonym">Silurus punctatus</name>
    <dbReference type="NCBI Taxonomy" id="7998"/>
    <lineage>
        <taxon>Eukaryota</taxon>
        <taxon>Metazoa</taxon>
        <taxon>Chordata</taxon>
        <taxon>Craniata</taxon>
        <taxon>Vertebrata</taxon>
        <taxon>Euteleostomi</taxon>
        <taxon>Actinopterygii</taxon>
        <taxon>Neopterygii</taxon>
        <taxon>Teleostei</taxon>
        <taxon>Ostariophysi</taxon>
        <taxon>Siluriformes</taxon>
        <taxon>Ictaluridae</taxon>
        <taxon>Ictalurus</taxon>
    </lineage>
</organism>
<keyword evidence="3 11" id="KW-0812">Transmembrane</keyword>
<dbReference type="Proteomes" id="UP000221080">
    <property type="component" value="Chromosome 3"/>
</dbReference>
<evidence type="ECO:0000259" key="12">
    <source>
        <dbReference type="PROSITE" id="PS50835"/>
    </source>
</evidence>
<evidence type="ECO:0000256" key="11">
    <source>
        <dbReference type="SAM" id="Phobius"/>
    </source>
</evidence>
<protein>
    <submittedName>
        <fullName evidence="14 15">Uncharacterized protein LOC108263096 isoform X2</fullName>
    </submittedName>
</protein>
<reference evidence="13" key="1">
    <citation type="journal article" date="2016" name="Nat. Commun.">
        <title>The channel catfish genome sequence provides insights into the evolution of scale formation in teleosts.</title>
        <authorList>
            <person name="Liu Z."/>
            <person name="Liu S."/>
            <person name="Yao J."/>
            <person name="Bao L."/>
            <person name="Zhang J."/>
            <person name="Li Y."/>
            <person name="Jiang C."/>
            <person name="Sun L."/>
            <person name="Wang R."/>
            <person name="Zhang Y."/>
            <person name="Zhou T."/>
            <person name="Zeng Q."/>
            <person name="Fu Q."/>
            <person name="Gao S."/>
            <person name="Li N."/>
            <person name="Koren S."/>
            <person name="Jiang Y."/>
            <person name="Zimin A."/>
            <person name="Xu P."/>
            <person name="Phillippy A.M."/>
            <person name="Geng X."/>
            <person name="Song L."/>
            <person name="Sun F."/>
            <person name="Li C."/>
            <person name="Wang X."/>
            <person name="Chen A."/>
            <person name="Jin Y."/>
            <person name="Yuan Z."/>
            <person name="Yang Y."/>
            <person name="Tan S."/>
            <person name="Peatman E."/>
            <person name="Lu J."/>
            <person name="Qin Z."/>
            <person name="Dunham R."/>
            <person name="Li Z."/>
            <person name="Sonstegard T."/>
            <person name="Feng J."/>
            <person name="Danzmann R.G."/>
            <person name="Schroeder S."/>
            <person name="Scheffler B."/>
            <person name="Duke M.V."/>
            <person name="Ballard L."/>
            <person name="Kucuktas H."/>
            <person name="Kaltenboeck L."/>
            <person name="Liu H."/>
            <person name="Armbruster J."/>
            <person name="Xie Y."/>
            <person name="Kirby M.L."/>
            <person name="Tian Y."/>
            <person name="Flanagan M.E."/>
            <person name="Mu W."/>
            <person name="Waldbieser G.C."/>
        </authorList>
    </citation>
    <scope>NUCLEOTIDE SEQUENCE [LARGE SCALE GENOMIC DNA]</scope>
    <source>
        <strain evidence="13">SDA103</strain>
    </source>
</reference>
<feature type="transmembrane region" description="Helical" evidence="11">
    <location>
        <begin position="251"/>
        <end position="272"/>
    </location>
</feature>
<dbReference type="PANTHER" id="PTHR25466">
    <property type="entry name" value="T-LYMPHOCYTE ACTIVATION ANTIGEN"/>
    <property type="match status" value="1"/>
</dbReference>
<keyword evidence="9" id="KW-0325">Glycoprotein</keyword>
<evidence type="ECO:0000313" key="13">
    <source>
        <dbReference type="Proteomes" id="UP000221080"/>
    </source>
</evidence>
<keyword evidence="10" id="KW-0393">Immunoglobulin domain</keyword>
<dbReference type="RefSeq" id="XP_053535347.1">
    <property type="nucleotide sequence ID" value="XM_053679372.1"/>
</dbReference>
<evidence type="ECO:0000256" key="6">
    <source>
        <dbReference type="ARBA" id="ARBA00023136"/>
    </source>
</evidence>
<dbReference type="RefSeq" id="XP_053535354.1">
    <property type="nucleotide sequence ID" value="XM_053679379.1"/>
</dbReference>
<dbReference type="InterPro" id="IPR003599">
    <property type="entry name" value="Ig_sub"/>
</dbReference>
<comment type="subcellular location">
    <subcellularLocation>
        <location evidence="1">Cell membrane</location>
        <topology evidence="1">Single-pass type I membrane protein</topology>
    </subcellularLocation>
</comment>
<feature type="transmembrane region" description="Helical" evidence="11">
    <location>
        <begin position="121"/>
        <end position="145"/>
    </location>
</feature>
<dbReference type="GO" id="GO:0031295">
    <property type="term" value="P:T cell costimulation"/>
    <property type="evidence" value="ECO:0007669"/>
    <property type="project" value="TreeGrafter"/>
</dbReference>
<keyword evidence="13" id="KW-1185">Reference proteome</keyword>
<feature type="domain" description="Ig-like" evidence="12">
    <location>
        <begin position="1"/>
        <end position="112"/>
    </location>
</feature>
<evidence type="ECO:0000256" key="5">
    <source>
        <dbReference type="ARBA" id="ARBA00022989"/>
    </source>
</evidence>
<feature type="transmembrane region" description="Helical" evidence="11">
    <location>
        <begin position="372"/>
        <end position="392"/>
    </location>
</feature>
<dbReference type="GO" id="GO:0042130">
    <property type="term" value="P:negative regulation of T cell proliferation"/>
    <property type="evidence" value="ECO:0007669"/>
    <property type="project" value="TreeGrafter"/>
</dbReference>
<evidence type="ECO:0000256" key="10">
    <source>
        <dbReference type="ARBA" id="ARBA00023319"/>
    </source>
</evidence>
<keyword evidence="7" id="KW-1015">Disulfide bond</keyword>
<dbReference type="InterPro" id="IPR013783">
    <property type="entry name" value="Ig-like_fold"/>
</dbReference>
<feature type="transmembrane region" description="Helical" evidence="11">
    <location>
        <begin position="335"/>
        <end position="360"/>
    </location>
</feature>
<dbReference type="SMART" id="SM00406">
    <property type="entry name" value="IGv"/>
    <property type="match status" value="1"/>
</dbReference>
<reference evidence="14 15" key="2">
    <citation type="submission" date="2025-04" db="UniProtKB">
        <authorList>
            <consortium name="RefSeq"/>
        </authorList>
    </citation>
    <scope>IDENTIFICATION</scope>
    <source>
        <tissue evidence="14 15">Blood</tissue>
    </source>
</reference>
<feature type="transmembrane region" description="Helical" evidence="11">
    <location>
        <begin position="412"/>
        <end position="437"/>
    </location>
</feature>
<evidence type="ECO:0000256" key="4">
    <source>
        <dbReference type="ARBA" id="ARBA00022729"/>
    </source>
</evidence>
<dbReference type="Pfam" id="PF07686">
    <property type="entry name" value="V-set"/>
    <property type="match status" value="1"/>
</dbReference>
<feature type="transmembrane region" description="Helical" evidence="11">
    <location>
        <begin position="302"/>
        <end position="323"/>
    </location>
</feature>
<dbReference type="GO" id="GO:0009897">
    <property type="term" value="C:external side of plasma membrane"/>
    <property type="evidence" value="ECO:0007669"/>
    <property type="project" value="TreeGrafter"/>
</dbReference>
<dbReference type="FunFam" id="2.60.40.10:FF:000142">
    <property type="entry name" value="V-set domain-containing T-cell activation inhibitor 1"/>
    <property type="match status" value="1"/>
</dbReference>
<dbReference type="InterPro" id="IPR007110">
    <property type="entry name" value="Ig-like_dom"/>
</dbReference>
<dbReference type="SMART" id="SM00409">
    <property type="entry name" value="IG"/>
    <property type="match status" value="1"/>
</dbReference>
<dbReference type="GO" id="GO:0006955">
    <property type="term" value="P:immune response"/>
    <property type="evidence" value="ECO:0007669"/>
    <property type="project" value="TreeGrafter"/>
</dbReference>
<dbReference type="AlphaFoldDB" id="A0A9F7RH54"/>
<dbReference type="GO" id="GO:0071222">
    <property type="term" value="P:cellular response to lipopolysaccharide"/>
    <property type="evidence" value="ECO:0007669"/>
    <property type="project" value="TreeGrafter"/>
</dbReference>
<dbReference type="Gene3D" id="2.60.40.10">
    <property type="entry name" value="Immunoglobulins"/>
    <property type="match status" value="1"/>
</dbReference>
<feature type="transmembrane region" description="Helical" evidence="11">
    <location>
        <begin position="443"/>
        <end position="461"/>
    </location>
</feature>
<feature type="transmembrane region" description="Helical" evidence="11">
    <location>
        <begin position="511"/>
        <end position="533"/>
    </location>
</feature>
<evidence type="ECO:0000313" key="14">
    <source>
        <dbReference type="RefSeq" id="XP_053535347.1"/>
    </source>
</evidence>
<dbReference type="RefSeq" id="XP_053535353.1">
    <property type="nucleotide sequence ID" value="XM_053679378.1"/>
</dbReference>
<evidence type="ECO:0000256" key="1">
    <source>
        <dbReference type="ARBA" id="ARBA00004251"/>
    </source>
</evidence>
<name>A0A9F7RH54_ICTPU</name>
<keyword evidence="8" id="KW-0675">Receptor</keyword>
<evidence type="ECO:0000256" key="9">
    <source>
        <dbReference type="ARBA" id="ARBA00023180"/>
    </source>
</evidence>
<keyword evidence="4" id="KW-0732">Signal</keyword>
<feature type="transmembrane region" description="Helical" evidence="11">
    <location>
        <begin position="473"/>
        <end position="491"/>
    </location>
</feature>
<proteinExistence type="predicted"/>
<evidence type="ECO:0000313" key="16">
    <source>
        <dbReference type="RefSeq" id="XP_053535354.1"/>
    </source>
</evidence>
<dbReference type="GO" id="GO:0042102">
    <property type="term" value="P:positive regulation of T cell proliferation"/>
    <property type="evidence" value="ECO:0007669"/>
    <property type="project" value="TreeGrafter"/>
</dbReference>
<evidence type="ECO:0000256" key="3">
    <source>
        <dbReference type="ARBA" id="ARBA00022692"/>
    </source>
</evidence>
<dbReference type="InterPro" id="IPR051713">
    <property type="entry name" value="T-cell_Activation_Regulation"/>
</dbReference>
<dbReference type="InterPro" id="IPR013106">
    <property type="entry name" value="Ig_V-set"/>
</dbReference>
<feature type="transmembrane region" description="Helical" evidence="11">
    <location>
        <begin position="157"/>
        <end position="175"/>
    </location>
</feature>
<evidence type="ECO:0000256" key="7">
    <source>
        <dbReference type="ARBA" id="ARBA00023157"/>
    </source>
</evidence>
<keyword evidence="6 11" id="KW-0472">Membrane</keyword>
<dbReference type="GO" id="GO:0007166">
    <property type="term" value="P:cell surface receptor signaling pathway"/>
    <property type="evidence" value="ECO:0007669"/>
    <property type="project" value="TreeGrafter"/>
</dbReference>
<dbReference type="PROSITE" id="PS50835">
    <property type="entry name" value="IG_LIKE"/>
    <property type="match status" value="1"/>
</dbReference>
<feature type="transmembrane region" description="Helical" evidence="11">
    <location>
        <begin position="221"/>
        <end position="239"/>
    </location>
</feature>
<sequence>MGADQAVFAYKGEEAILNCSLDGRVPASKIEEVSWKRTDGDRNVLVLLYQNNVTIPESSHESYWDRVELFSSEISKGNFSLKLMDVQMEDKGEFICEVHAMNTSARTTVVLAGVGFTAPHVSILVLSAIALSLAVGFCARVLNLLRKKDTSTTGMKTDVFLILCPNICMFVAFCLWSTEGFASEVIACSAVSILRPVMLLKTSPYLDKLPNESLQKAVKALAVPFYHSTITMAVCSVFFEKIAGIQRPAGHSVTVLIVFAVVTFISAVVLAVYGLRVHLTVCLEIFNGVLFGLLLSKNRDPYVSISELICVLAPPAVVMMMVLSLQRHVFEGKPFGVEIALSSIIVTIYSLGVISIFILFAYTFQEFVKRGWMILFEGVMFIFVWLVLICLLRCYQRPRQERSSHWRKKGYLFCGVIVAFLITVHGIVYFSCIYIMTEHKERAGYLALTPLIHVLAAACLFKHPKRLPGYFQTMVYMFGAVGLSTVNAIALTTELILKAGNGARTIGDLRVIVLSLETVFISAWLALQTYNAWMRLRDRRF</sequence>
<dbReference type="SUPFAM" id="SSF48726">
    <property type="entry name" value="Immunoglobulin"/>
    <property type="match status" value="1"/>
</dbReference>
<evidence type="ECO:0000256" key="2">
    <source>
        <dbReference type="ARBA" id="ARBA00022475"/>
    </source>
</evidence>
<dbReference type="PANTHER" id="PTHR25466:SF14">
    <property type="entry name" value="BUTYROPHILIN SUBFAMILY 2 MEMBER A2-LIKE-RELATED"/>
    <property type="match status" value="1"/>
</dbReference>
<dbReference type="GeneID" id="108263096"/>
<accession>A0A9F7RH54</accession>
<dbReference type="InterPro" id="IPR036179">
    <property type="entry name" value="Ig-like_dom_sf"/>
</dbReference>